<accession>A0ABD3HKE4</accession>
<keyword evidence="3" id="KW-1185">Reference proteome</keyword>
<dbReference type="EMBL" id="JBJQOH010000004">
    <property type="protein sequence ID" value="KAL3690566.1"/>
    <property type="molecule type" value="Genomic_DNA"/>
</dbReference>
<dbReference type="Proteomes" id="UP001633002">
    <property type="component" value="Unassembled WGS sequence"/>
</dbReference>
<gene>
    <name evidence="2" type="ORF">R1sor_016875</name>
</gene>
<organism evidence="2 3">
    <name type="scientific">Riccia sorocarpa</name>
    <dbReference type="NCBI Taxonomy" id="122646"/>
    <lineage>
        <taxon>Eukaryota</taxon>
        <taxon>Viridiplantae</taxon>
        <taxon>Streptophyta</taxon>
        <taxon>Embryophyta</taxon>
        <taxon>Marchantiophyta</taxon>
        <taxon>Marchantiopsida</taxon>
        <taxon>Marchantiidae</taxon>
        <taxon>Marchantiales</taxon>
        <taxon>Ricciaceae</taxon>
        <taxon>Riccia</taxon>
    </lineage>
</organism>
<name>A0ABD3HKE4_9MARC</name>
<evidence type="ECO:0000256" key="1">
    <source>
        <dbReference type="ARBA" id="ARBA00009817"/>
    </source>
</evidence>
<comment type="caution">
    <text evidence="2">The sequence shown here is derived from an EMBL/GenBank/DDBJ whole genome shotgun (WGS) entry which is preliminary data.</text>
</comment>
<dbReference type="SUPFAM" id="SSF55136">
    <property type="entry name" value="Probable bacterial effector-binding domain"/>
    <property type="match status" value="2"/>
</dbReference>
<sequence>MNSSRMTRGSVRNSPPRDVRLSLLVALTSQAATQAQRAAESLTTEGLKYALPRRNDSENLEEALMTVPDLETIPYRVISKKQGYQIREVESYLIAETDMPGTTGFDFMSSGQAFNTLADYIFGKNKGRETMEMTTPVITRRNEPKSQKMEMTTPVFTQKASSTGSWRMSFLLPSKFDEENIPIPENSSVKIRRVPSKLVAVTAFPGYVTDDLVKRKERELRQALQRDGQVRVKDSIQPDIAQYNPPFTPPFMRRNELSLEVEYI</sequence>
<dbReference type="PANTHER" id="PTHR11220:SF54">
    <property type="entry name" value="OS02G0533200 PROTEIN"/>
    <property type="match status" value="1"/>
</dbReference>
<dbReference type="Gene3D" id="3.20.80.10">
    <property type="entry name" value="Regulatory factor, effector binding domain"/>
    <property type="match status" value="2"/>
</dbReference>
<dbReference type="Pfam" id="PF04832">
    <property type="entry name" value="SOUL"/>
    <property type="match status" value="1"/>
</dbReference>
<protein>
    <recommendedName>
        <fullName evidence="4">SOUL heme-binding protein</fullName>
    </recommendedName>
</protein>
<evidence type="ECO:0000313" key="3">
    <source>
        <dbReference type="Proteomes" id="UP001633002"/>
    </source>
</evidence>
<evidence type="ECO:0000313" key="2">
    <source>
        <dbReference type="EMBL" id="KAL3690566.1"/>
    </source>
</evidence>
<dbReference type="InterPro" id="IPR011256">
    <property type="entry name" value="Reg_factor_effector_dom_sf"/>
</dbReference>
<dbReference type="AlphaFoldDB" id="A0ABD3HKE4"/>
<evidence type="ECO:0008006" key="4">
    <source>
        <dbReference type="Google" id="ProtNLM"/>
    </source>
</evidence>
<comment type="similarity">
    <text evidence="1">Belongs to the HEBP family.</text>
</comment>
<dbReference type="PANTHER" id="PTHR11220">
    <property type="entry name" value="HEME-BINDING PROTEIN-RELATED"/>
    <property type="match status" value="1"/>
</dbReference>
<proteinExistence type="inferred from homology"/>
<dbReference type="InterPro" id="IPR006917">
    <property type="entry name" value="SOUL_heme-bd"/>
</dbReference>
<reference evidence="2 3" key="1">
    <citation type="submission" date="2024-09" db="EMBL/GenBank/DDBJ databases">
        <title>Chromosome-scale assembly of Riccia sorocarpa.</title>
        <authorList>
            <person name="Paukszto L."/>
        </authorList>
    </citation>
    <scope>NUCLEOTIDE SEQUENCE [LARGE SCALE GENOMIC DNA]</scope>
    <source>
        <strain evidence="2">LP-2024</strain>
        <tissue evidence="2">Aerial parts of the thallus</tissue>
    </source>
</reference>